<proteinExistence type="predicted"/>
<evidence type="ECO:0000256" key="2">
    <source>
        <dbReference type="SAM" id="Phobius"/>
    </source>
</evidence>
<sequence>MAALYIHNAVHSAEPSTSSRNLTSPHNRNISTVSSTTLWASTSEHSHPTEPLLHSETSESVAYLDLLSRQPVYPHGPQPPHSRSISFDGDPLTMRERKGYGVCTWCVLDLIYCGTLTKYISAAFAVYNTVRYFLAYTIYDSNEGQSVSLSMGISTGFAFTLLVCAVILATFQPYLLAHQISLRPLLLCRTVMHALASLLIFGPAVVNTTLLFIWKNSTDTELNILRRCHVDIDVVWSVSNAQCKPAAWGVWLALSLVRLMLTLFIIIAYHMIATAYHRIRRPSHSRSRRSRYGNGMGFSQSSSSPSMAGLPIIPSHHRPTAQHQSSDSTLLSNANSKFSSTTNHLARTSGNFTASSLYSDEDISDEPHNDPPNTISPGQDHEFTSFADRFRSLVSQITRETEEALEFARPNHPTPPPETDLEDDFYPPRLPPTVGYDEFGQPYPPEEHILILNGYIRRMPTIESMGSREMGSVTPSSMYNDRDTRTLSLQSSPPASRPPTRTNTASRSEYAVGSRSSSRSNSLAAGAEILAAPGRTSTSEIGELAERGLGGRTNSTAGTESSYPSTMSYYTATSYGSVPDRENSPSPGGDLQTPSVLRTP</sequence>
<feature type="compositionally biased region" description="Low complexity" evidence="1">
    <location>
        <begin position="491"/>
        <end position="525"/>
    </location>
</feature>
<evidence type="ECO:0000313" key="3">
    <source>
        <dbReference type="EMBL" id="KAF9463498.1"/>
    </source>
</evidence>
<feature type="region of interest" description="Disordered" evidence="1">
    <location>
        <begin position="357"/>
        <end position="381"/>
    </location>
</feature>
<gene>
    <name evidence="3" type="ORF">BDZ94DRAFT_1258957</name>
</gene>
<feature type="region of interest" description="Disordered" evidence="1">
    <location>
        <begin position="466"/>
        <end position="600"/>
    </location>
</feature>
<accession>A0A9P5Y756</accession>
<feature type="compositionally biased region" description="Polar residues" evidence="1">
    <location>
        <begin position="552"/>
        <end position="576"/>
    </location>
</feature>
<evidence type="ECO:0000313" key="4">
    <source>
        <dbReference type="Proteomes" id="UP000807353"/>
    </source>
</evidence>
<protein>
    <submittedName>
        <fullName evidence="3">Uncharacterized protein</fullName>
    </submittedName>
</protein>
<feature type="compositionally biased region" description="Polar residues" evidence="1">
    <location>
        <begin position="321"/>
        <end position="344"/>
    </location>
</feature>
<keyword evidence="2" id="KW-0812">Transmembrane</keyword>
<dbReference type="OrthoDB" id="3222669at2759"/>
<dbReference type="Proteomes" id="UP000807353">
    <property type="component" value="Unassembled WGS sequence"/>
</dbReference>
<comment type="caution">
    <text evidence="3">The sequence shown here is derived from an EMBL/GenBank/DDBJ whole genome shotgun (WGS) entry which is preliminary data.</text>
</comment>
<feature type="transmembrane region" description="Helical" evidence="2">
    <location>
        <begin position="102"/>
        <end position="127"/>
    </location>
</feature>
<keyword evidence="2" id="KW-0472">Membrane</keyword>
<feature type="transmembrane region" description="Helical" evidence="2">
    <location>
        <begin position="147"/>
        <end position="171"/>
    </location>
</feature>
<evidence type="ECO:0000256" key="1">
    <source>
        <dbReference type="SAM" id="MobiDB-lite"/>
    </source>
</evidence>
<dbReference type="AlphaFoldDB" id="A0A9P5Y756"/>
<keyword evidence="4" id="KW-1185">Reference proteome</keyword>
<reference evidence="3" key="1">
    <citation type="submission" date="2020-11" db="EMBL/GenBank/DDBJ databases">
        <authorList>
            <consortium name="DOE Joint Genome Institute"/>
            <person name="Ahrendt S."/>
            <person name="Riley R."/>
            <person name="Andreopoulos W."/>
            <person name="Labutti K."/>
            <person name="Pangilinan J."/>
            <person name="Ruiz-Duenas F.J."/>
            <person name="Barrasa J.M."/>
            <person name="Sanchez-Garcia M."/>
            <person name="Camarero S."/>
            <person name="Miyauchi S."/>
            <person name="Serrano A."/>
            <person name="Linde D."/>
            <person name="Babiker R."/>
            <person name="Drula E."/>
            <person name="Ayuso-Fernandez I."/>
            <person name="Pacheco R."/>
            <person name="Padilla G."/>
            <person name="Ferreira P."/>
            <person name="Barriuso J."/>
            <person name="Kellner H."/>
            <person name="Castanera R."/>
            <person name="Alfaro M."/>
            <person name="Ramirez L."/>
            <person name="Pisabarro A.G."/>
            <person name="Kuo A."/>
            <person name="Tritt A."/>
            <person name="Lipzen A."/>
            <person name="He G."/>
            <person name="Yan M."/>
            <person name="Ng V."/>
            <person name="Cullen D."/>
            <person name="Martin F."/>
            <person name="Rosso M.-N."/>
            <person name="Henrissat B."/>
            <person name="Hibbett D."/>
            <person name="Martinez A.T."/>
            <person name="Grigoriev I.V."/>
        </authorList>
    </citation>
    <scope>NUCLEOTIDE SEQUENCE</scope>
    <source>
        <strain evidence="3">CBS 247.69</strain>
    </source>
</reference>
<feature type="transmembrane region" description="Helical" evidence="2">
    <location>
        <begin position="248"/>
        <end position="272"/>
    </location>
</feature>
<keyword evidence="2" id="KW-1133">Transmembrane helix</keyword>
<name>A0A9P5Y756_9AGAR</name>
<feature type="region of interest" description="Disordered" evidence="1">
    <location>
        <begin position="404"/>
        <end position="423"/>
    </location>
</feature>
<organism evidence="3 4">
    <name type="scientific">Collybia nuda</name>
    <dbReference type="NCBI Taxonomy" id="64659"/>
    <lineage>
        <taxon>Eukaryota</taxon>
        <taxon>Fungi</taxon>
        <taxon>Dikarya</taxon>
        <taxon>Basidiomycota</taxon>
        <taxon>Agaricomycotina</taxon>
        <taxon>Agaricomycetes</taxon>
        <taxon>Agaricomycetidae</taxon>
        <taxon>Agaricales</taxon>
        <taxon>Tricholomatineae</taxon>
        <taxon>Clitocybaceae</taxon>
        <taxon>Collybia</taxon>
    </lineage>
</organism>
<dbReference type="EMBL" id="MU150262">
    <property type="protein sequence ID" value="KAF9463498.1"/>
    <property type="molecule type" value="Genomic_DNA"/>
</dbReference>
<feature type="transmembrane region" description="Helical" evidence="2">
    <location>
        <begin position="191"/>
        <end position="214"/>
    </location>
</feature>
<feature type="region of interest" description="Disordered" evidence="1">
    <location>
        <begin position="283"/>
        <end position="344"/>
    </location>
</feature>